<dbReference type="AlphaFoldDB" id="M4NR61"/>
<dbReference type="Proteomes" id="UP000011859">
    <property type="component" value="Chromosome"/>
</dbReference>
<dbReference type="GO" id="GO:0051782">
    <property type="term" value="P:negative regulation of cell division"/>
    <property type="evidence" value="ECO:0007669"/>
    <property type="project" value="TreeGrafter"/>
</dbReference>
<evidence type="ECO:0000313" key="5">
    <source>
        <dbReference type="EMBL" id="AGG90056.1"/>
    </source>
</evidence>
<feature type="binding site" evidence="3">
    <location>
        <begin position="58"/>
        <end position="65"/>
    </location>
    <ligand>
        <name>ATP</name>
        <dbReference type="ChEBI" id="CHEBI:30616"/>
    </ligand>
</feature>
<dbReference type="STRING" id="666685.R2APBS1_2981"/>
<dbReference type="InterPro" id="IPR050625">
    <property type="entry name" value="ParA/MinD_ATPase"/>
</dbReference>
<evidence type="ECO:0000256" key="2">
    <source>
        <dbReference type="ARBA" id="ARBA00022840"/>
    </source>
</evidence>
<evidence type="ECO:0000259" key="4">
    <source>
        <dbReference type="Pfam" id="PF01656"/>
    </source>
</evidence>
<dbReference type="HOGENOM" id="CLU_037612_0_0_6"/>
<dbReference type="InterPro" id="IPR027417">
    <property type="entry name" value="P-loop_NTPase"/>
</dbReference>
<dbReference type="EMBL" id="CP003470">
    <property type="protein sequence ID" value="AGG90056.1"/>
    <property type="molecule type" value="Genomic_DNA"/>
</dbReference>
<keyword evidence="6" id="KW-1185">Reference proteome</keyword>
<dbReference type="Pfam" id="PF01656">
    <property type="entry name" value="CbiA"/>
    <property type="match status" value="1"/>
</dbReference>
<feature type="domain" description="CobQ/CobB/MinD/ParA nucleotide binding" evidence="4">
    <location>
        <begin position="52"/>
        <end position="247"/>
    </location>
</feature>
<dbReference type="PANTHER" id="PTHR43384:SF4">
    <property type="entry name" value="CELLULOSE BIOSYNTHESIS PROTEIN BCSQ-RELATED"/>
    <property type="match status" value="1"/>
</dbReference>
<sequence length="318" mass="33570">MSGVLAMDQASGLTQMLSAMTRRPAAEAPPAHHQASSLLAAAPAARRHCRTIAVAGGKGGVGKSTVAVNLGMALSVAGRDVVLLDADMGLANVDVMLGLAPSRHIGHLLDGECTLDELMLSAPRGLRVVPAGSGARRLAQLSSGEHAAIIRAFDELAQPPEYLLVDTAAGLSDNVTMFAAAAAEVIVVVCDEPASLTDAYGLTKVLSRDFGVRRIRMVANMVRNEGDARALHQKLARVSDRFLDVVIEFGGWVPHDERLRQAIRRQCAVVDLWPSSHAALAFKQLAGAADKWVEPERAGLDRIAFFAGRTTPVGGVPR</sequence>
<name>M4NR61_9GAMM</name>
<dbReference type="eggNOG" id="COG0455">
    <property type="taxonomic scope" value="Bacteria"/>
</dbReference>
<proteinExistence type="predicted"/>
<protein>
    <submittedName>
        <fullName evidence="5">ATPase involved in chromosome partitioning</fullName>
    </submittedName>
</protein>
<evidence type="ECO:0000256" key="1">
    <source>
        <dbReference type="ARBA" id="ARBA00022741"/>
    </source>
</evidence>
<dbReference type="InterPro" id="IPR025501">
    <property type="entry name" value="MinD_FleN"/>
</dbReference>
<organism evidence="5 6">
    <name type="scientific">Rhodanobacter denitrificans</name>
    <dbReference type="NCBI Taxonomy" id="666685"/>
    <lineage>
        <taxon>Bacteria</taxon>
        <taxon>Pseudomonadati</taxon>
        <taxon>Pseudomonadota</taxon>
        <taxon>Gammaproteobacteria</taxon>
        <taxon>Lysobacterales</taxon>
        <taxon>Rhodanobacteraceae</taxon>
        <taxon>Rhodanobacter</taxon>
    </lineage>
</organism>
<dbReference type="GO" id="GO:0005829">
    <property type="term" value="C:cytosol"/>
    <property type="evidence" value="ECO:0007669"/>
    <property type="project" value="TreeGrafter"/>
</dbReference>
<dbReference type="PANTHER" id="PTHR43384">
    <property type="entry name" value="SEPTUM SITE-DETERMINING PROTEIN MIND HOMOLOG, CHLOROPLASTIC-RELATED"/>
    <property type="match status" value="1"/>
</dbReference>
<keyword evidence="1 3" id="KW-0547">Nucleotide-binding</keyword>
<reference evidence="5 6" key="1">
    <citation type="submission" date="2012-04" db="EMBL/GenBank/DDBJ databases">
        <title>Complete genome of Rhodanobacter sp. 2APBS1.</title>
        <authorList>
            <consortium name="US DOE Joint Genome Institute"/>
            <person name="Huntemann M."/>
            <person name="Wei C.-L."/>
            <person name="Han J."/>
            <person name="Detter J.C."/>
            <person name="Han C."/>
            <person name="Tapia R."/>
            <person name="Munk A.C.C."/>
            <person name="Chen A."/>
            <person name="Krypides N."/>
            <person name="Mavromatis K."/>
            <person name="Markowitz V."/>
            <person name="Szeto E."/>
            <person name="Ivanova N."/>
            <person name="Mikhailova N."/>
            <person name="Ovchinnikova G."/>
            <person name="Pagani I."/>
            <person name="Pati A."/>
            <person name="Goodwin L."/>
            <person name="Peters L."/>
            <person name="Pitluck S."/>
            <person name="Woyke T."/>
            <person name="Prakash O."/>
            <person name="Elkins J."/>
            <person name="Brown S."/>
            <person name="Palumbo A."/>
            <person name="Hemme C."/>
            <person name="Zhou J."/>
            <person name="Watson D."/>
            <person name="Jardine P."/>
            <person name="Kostka J."/>
            <person name="Green S."/>
        </authorList>
    </citation>
    <scope>NUCLEOTIDE SEQUENCE [LARGE SCALE GENOMIC DNA]</scope>
    <source>
        <strain evidence="5 6">2APBS1</strain>
    </source>
</reference>
<dbReference type="RefSeq" id="WP_015448495.1">
    <property type="nucleotide sequence ID" value="NC_020541.1"/>
</dbReference>
<keyword evidence="2 3" id="KW-0067">ATP-binding</keyword>
<evidence type="ECO:0000313" key="6">
    <source>
        <dbReference type="Proteomes" id="UP000011859"/>
    </source>
</evidence>
<dbReference type="KEGG" id="rhd:R2APBS1_2981"/>
<dbReference type="Gene3D" id="3.40.50.300">
    <property type="entry name" value="P-loop containing nucleotide triphosphate hydrolases"/>
    <property type="match status" value="1"/>
</dbReference>
<gene>
    <name evidence="5" type="ORF">R2APBS1_2981</name>
</gene>
<dbReference type="GO" id="GO:0005524">
    <property type="term" value="F:ATP binding"/>
    <property type="evidence" value="ECO:0007669"/>
    <property type="project" value="UniProtKB-KW"/>
</dbReference>
<dbReference type="GO" id="GO:0009898">
    <property type="term" value="C:cytoplasmic side of plasma membrane"/>
    <property type="evidence" value="ECO:0007669"/>
    <property type="project" value="TreeGrafter"/>
</dbReference>
<dbReference type="SUPFAM" id="SSF52540">
    <property type="entry name" value="P-loop containing nucleoside triphosphate hydrolases"/>
    <property type="match status" value="1"/>
</dbReference>
<accession>M4NR61</accession>
<dbReference type="InterPro" id="IPR002586">
    <property type="entry name" value="CobQ/CobB/MinD/ParA_Nub-bd_dom"/>
</dbReference>
<dbReference type="GO" id="GO:0016887">
    <property type="term" value="F:ATP hydrolysis activity"/>
    <property type="evidence" value="ECO:0007669"/>
    <property type="project" value="TreeGrafter"/>
</dbReference>
<dbReference type="PIRSF" id="PIRSF003092">
    <property type="entry name" value="MinD"/>
    <property type="match status" value="1"/>
</dbReference>
<evidence type="ECO:0000256" key="3">
    <source>
        <dbReference type="PIRSR" id="PIRSR003092-1"/>
    </source>
</evidence>